<dbReference type="AlphaFoldDB" id="A0AB34IRV8"/>
<proteinExistence type="predicted"/>
<evidence type="ECO:0000313" key="3">
    <source>
        <dbReference type="Proteomes" id="UP001515480"/>
    </source>
</evidence>
<comment type="caution">
    <text evidence="2">The sequence shown here is derived from an EMBL/GenBank/DDBJ whole genome shotgun (WGS) entry which is preliminary data.</text>
</comment>
<gene>
    <name evidence="2" type="ORF">AB1Y20_010570</name>
</gene>
<reference evidence="2 3" key="1">
    <citation type="journal article" date="2024" name="Science">
        <title>Giant polyketide synthase enzymes in the biosynthesis of giant marine polyether toxins.</title>
        <authorList>
            <person name="Fallon T.R."/>
            <person name="Shende V.V."/>
            <person name="Wierzbicki I.H."/>
            <person name="Pendleton A.L."/>
            <person name="Watervoot N.F."/>
            <person name="Auber R.P."/>
            <person name="Gonzalez D.J."/>
            <person name="Wisecaver J.H."/>
            <person name="Moore B.S."/>
        </authorList>
    </citation>
    <scope>NUCLEOTIDE SEQUENCE [LARGE SCALE GENOMIC DNA]</scope>
    <source>
        <strain evidence="2 3">12B1</strain>
    </source>
</reference>
<dbReference type="Gene3D" id="3.90.550.10">
    <property type="entry name" value="Spore Coat Polysaccharide Biosynthesis Protein SpsA, Chain A"/>
    <property type="match status" value="1"/>
</dbReference>
<evidence type="ECO:0000313" key="2">
    <source>
        <dbReference type="EMBL" id="KAL1504161.1"/>
    </source>
</evidence>
<evidence type="ECO:0008006" key="4">
    <source>
        <dbReference type="Google" id="ProtNLM"/>
    </source>
</evidence>
<keyword evidence="3" id="KW-1185">Reference proteome</keyword>
<feature type="region of interest" description="Disordered" evidence="1">
    <location>
        <begin position="326"/>
        <end position="366"/>
    </location>
</feature>
<dbReference type="Proteomes" id="UP001515480">
    <property type="component" value="Unassembled WGS sequence"/>
</dbReference>
<evidence type="ECO:0000256" key="1">
    <source>
        <dbReference type="SAM" id="MobiDB-lite"/>
    </source>
</evidence>
<protein>
    <recommendedName>
        <fullName evidence="4">Nucleotide-diphospho-sugar transferase domain-containing protein</fullName>
    </recommendedName>
</protein>
<dbReference type="InterPro" id="IPR029044">
    <property type="entry name" value="Nucleotide-diphossugar_trans"/>
</dbReference>
<sequence length="375" mass="41903">MACEITACGECFRKTGGASPIARAKVAIASVWDGGKSYECAIPLWCQSATRISRVIRSSELLLLTPKRTSHCAHAVQLFAQHTDGAAQAYLSRIGGRGLLQGFSTANLLKFALFSLTRYELLLYADLDIDLAFPRMLTAAAWDEATAALLATKALFVGLFDHASPVNGGLWLARPRCWLYAEAMRVLRHGTWSAKRGFDSIGTPHQIGANRTWLRPVLDAIAAGSGASLFKVEGTLNYTQYFRWNRWDFVNGHLDQGMLWYLFFVRNTVGTWSHYVGPLRGKWAVDHFWGSPKPWQGDSSHTSRNYWHRLDSEYQPVQDLFNAQTEQRCTRQKPPSRESGSRGSGWKTVVGPLPHPQQIRHFGSTGFAVERLPSD</sequence>
<dbReference type="EMBL" id="JBGBPQ010000020">
    <property type="protein sequence ID" value="KAL1504161.1"/>
    <property type="molecule type" value="Genomic_DNA"/>
</dbReference>
<accession>A0AB34IRV8</accession>
<organism evidence="2 3">
    <name type="scientific">Prymnesium parvum</name>
    <name type="common">Toxic golden alga</name>
    <dbReference type="NCBI Taxonomy" id="97485"/>
    <lineage>
        <taxon>Eukaryota</taxon>
        <taxon>Haptista</taxon>
        <taxon>Haptophyta</taxon>
        <taxon>Prymnesiophyceae</taxon>
        <taxon>Prymnesiales</taxon>
        <taxon>Prymnesiaceae</taxon>
        <taxon>Prymnesium</taxon>
    </lineage>
</organism>
<name>A0AB34IRV8_PRYPA</name>